<protein>
    <recommendedName>
        <fullName evidence="12">Probable potassium transport system protein Kup</fullName>
    </recommendedName>
</protein>
<evidence type="ECO:0000313" key="15">
    <source>
        <dbReference type="EMBL" id="KFN44164.1"/>
    </source>
</evidence>
<evidence type="ECO:0000256" key="9">
    <source>
        <dbReference type="ARBA" id="ARBA00022989"/>
    </source>
</evidence>
<dbReference type="OrthoDB" id="9805577at2"/>
<evidence type="ECO:0000256" key="3">
    <source>
        <dbReference type="ARBA" id="ARBA00022448"/>
    </source>
</evidence>
<evidence type="ECO:0000259" key="13">
    <source>
        <dbReference type="Pfam" id="PF02705"/>
    </source>
</evidence>
<feature type="transmembrane region" description="Helical" evidence="12">
    <location>
        <begin position="400"/>
        <end position="423"/>
    </location>
</feature>
<comment type="similarity">
    <text evidence="2 12">Belongs to the HAK/KUP transporter (TC 2.A.72) family.</text>
</comment>
<dbReference type="InterPro" id="IPR053951">
    <property type="entry name" value="K_trans_N"/>
</dbReference>
<dbReference type="GO" id="GO:0015293">
    <property type="term" value="F:symporter activity"/>
    <property type="evidence" value="ECO:0007669"/>
    <property type="project" value="UniProtKB-UniRule"/>
</dbReference>
<name>A0A091AZU0_9GAMM</name>
<evidence type="ECO:0000256" key="8">
    <source>
        <dbReference type="ARBA" id="ARBA00022958"/>
    </source>
</evidence>
<keyword evidence="16" id="KW-1185">Reference proteome</keyword>
<evidence type="ECO:0000313" key="16">
    <source>
        <dbReference type="Proteomes" id="UP000029385"/>
    </source>
</evidence>
<feature type="transmembrane region" description="Helical" evidence="12">
    <location>
        <begin position="174"/>
        <end position="192"/>
    </location>
</feature>
<evidence type="ECO:0000256" key="2">
    <source>
        <dbReference type="ARBA" id="ARBA00007019"/>
    </source>
</evidence>
<evidence type="ECO:0000256" key="7">
    <source>
        <dbReference type="ARBA" id="ARBA00022847"/>
    </source>
</evidence>
<dbReference type="PANTHER" id="PTHR30540:SF79">
    <property type="entry name" value="LOW AFFINITY POTASSIUM TRANSPORT SYSTEM PROTEIN KUP"/>
    <property type="match status" value="1"/>
</dbReference>
<accession>A0A091AZU0</accession>
<keyword evidence="3 12" id="KW-0813">Transport</keyword>
<feature type="transmembrane region" description="Helical" evidence="12">
    <location>
        <begin position="98"/>
        <end position="121"/>
    </location>
</feature>
<feature type="transmembrane region" description="Helical" evidence="12">
    <location>
        <begin position="429"/>
        <end position="446"/>
    </location>
</feature>
<dbReference type="HAMAP" id="MF_01522">
    <property type="entry name" value="Kup"/>
    <property type="match status" value="1"/>
</dbReference>
<dbReference type="PATRIC" id="fig|1121015.4.peg.896"/>
<gene>
    <name evidence="12" type="primary">kup</name>
    <name evidence="15" type="ORF">N789_07035</name>
</gene>
<comment type="catalytic activity">
    <reaction evidence="12">
        <text>K(+)(in) + H(+)(in) = K(+)(out) + H(+)(out)</text>
        <dbReference type="Rhea" id="RHEA:28490"/>
        <dbReference type="ChEBI" id="CHEBI:15378"/>
        <dbReference type="ChEBI" id="CHEBI:29103"/>
    </reaction>
</comment>
<dbReference type="Pfam" id="PF22776">
    <property type="entry name" value="K_trans_C"/>
    <property type="match status" value="1"/>
</dbReference>
<proteinExistence type="inferred from homology"/>
<evidence type="ECO:0000256" key="12">
    <source>
        <dbReference type="HAMAP-Rule" id="MF_01522"/>
    </source>
</evidence>
<feature type="transmembrane region" description="Helical" evidence="12">
    <location>
        <begin position="343"/>
        <end position="365"/>
    </location>
</feature>
<dbReference type="RefSeq" id="WP_022969475.1">
    <property type="nucleotide sequence ID" value="NZ_ATVD01000003.1"/>
</dbReference>
<dbReference type="EMBL" id="AVCI01000003">
    <property type="protein sequence ID" value="KFN44164.1"/>
    <property type="molecule type" value="Genomic_DNA"/>
</dbReference>
<feature type="transmembrane region" description="Helical" evidence="12">
    <location>
        <begin position="371"/>
        <end position="393"/>
    </location>
</feature>
<reference evidence="15 16" key="1">
    <citation type="submission" date="2013-09" db="EMBL/GenBank/DDBJ databases">
        <title>Genome sequencing of Arenimonas oryziterrae.</title>
        <authorList>
            <person name="Chen F."/>
            <person name="Wang G."/>
        </authorList>
    </citation>
    <scope>NUCLEOTIDE SEQUENCE [LARGE SCALE GENOMIC DNA]</scope>
    <source>
        <strain evidence="15 16">YC6267</strain>
    </source>
</reference>
<evidence type="ECO:0000256" key="6">
    <source>
        <dbReference type="ARBA" id="ARBA00022692"/>
    </source>
</evidence>
<keyword evidence="10 12" id="KW-0406">Ion transport</keyword>
<dbReference type="Proteomes" id="UP000029385">
    <property type="component" value="Unassembled WGS sequence"/>
</dbReference>
<evidence type="ECO:0000259" key="14">
    <source>
        <dbReference type="Pfam" id="PF22776"/>
    </source>
</evidence>
<organism evidence="15 16">
    <name type="scientific">Arenimonas oryziterrae DSM 21050 = YC6267</name>
    <dbReference type="NCBI Taxonomy" id="1121015"/>
    <lineage>
        <taxon>Bacteria</taxon>
        <taxon>Pseudomonadati</taxon>
        <taxon>Pseudomonadota</taxon>
        <taxon>Gammaproteobacteria</taxon>
        <taxon>Lysobacterales</taxon>
        <taxon>Lysobacteraceae</taxon>
        <taxon>Arenimonas</taxon>
    </lineage>
</organism>
<keyword evidence="11 12" id="KW-0472">Membrane</keyword>
<dbReference type="PANTHER" id="PTHR30540">
    <property type="entry name" value="OSMOTIC STRESS POTASSIUM TRANSPORTER"/>
    <property type="match status" value="1"/>
</dbReference>
<dbReference type="STRING" id="1121015.GCA_000420545_01859"/>
<keyword evidence="8 12" id="KW-0630">Potassium</keyword>
<feature type="transmembrane region" description="Helical" evidence="12">
    <location>
        <begin position="54"/>
        <end position="77"/>
    </location>
</feature>
<evidence type="ECO:0000256" key="4">
    <source>
        <dbReference type="ARBA" id="ARBA00022475"/>
    </source>
</evidence>
<keyword evidence="6 12" id="KW-0812">Transmembrane</keyword>
<comment type="function">
    <text evidence="12">Transport of potassium into the cell. Likely operates as a K(+):H(+) symporter.</text>
</comment>
<keyword evidence="5 12" id="KW-0633">Potassium transport</keyword>
<dbReference type="AlphaFoldDB" id="A0A091AZU0"/>
<keyword evidence="9 12" id="KW-1133">Transmembrane helix</keyword>
<dbReference type="InterPro" id="IPR053952">
    <property type="entry name" value="K_trans_C"/>
</dbReference>
<evidence type="ECO:0000256" key="1">
    <source>
        <dbReference type="ARBA" id="ARBA00004141"/>
    </source>
</evidence>
<feature type="domain" description="K+ potassium transporter C-terminal" evidence="14">
    <location>
        <begin position="480"/>
        <end position="628"/>
    </location>
</feature>
<comment type="caution">
    <text evidence="15">The sequence shown here is derived from an EMBL/GenBank/DDBJ whole genome shotgun (WGS) entry which is preliminary data.</text>
</comment>
<sequence>MNHTSATPGLRKQLPLVLGAVGIVFGDIGTSPLYTLQQAFSPNYGLAPDQTNVLGVLSLVFWSLILVVTIKYVLIIMRADNRGEGGILALMAVVQRSLPIAAPMAYGVGLLGIFGTALFFGDGVLTPAISVLSAVEGLGVVAPQLERFVVPATLVVLLLLFALQRQGVAKVGRLFGPVTVLWFLAIGAAGLAELSAHPGVLRALDPSWAFGFFVHHGVVAWLALGAVVLAVTGGEALYADMGHFGPRPIRLAWLGLVLPCLLLNYFGQGALILADPSSVSNPFYRLVPAWGQLPMIVLATLATVIASQALISGTFSVVRQAIQLGYLPRMQIIHTSWDEIGHVYIPWVNRTLLAAVMLTVVGFGSSAKLGIAYGVSVTGTMLISALLTIVLAHERWRVPVWLLVPASLLFLGIDLAFFSANIIKFAEGAWFPVLIGIAAFTLMRTWRRGRDLVRRQINRDSLRIEHFMQSVAVDPPLRVPGTAVFMTPSNDYLPPALLHNLKHNQVLHERNVLLTVETLAVPRADDSERVSYVDLGDGFSRLNLRFGYMEDPDVPKALRHWDIPGPGFDPMRTTFFASRESLSARKDQGMALWRDKLFLFMSRNATPATEFFRIPGNRLVELGVHVAI</sequence>
<feature type="transmembrane region" description="Helical" evidence="12">
    <location>
        <begin position="141"/>
        <end position="162"/>
    </location>
</feature>
<evidence type="ECO:0000256" key="10">
    <source>
        <dbReference type="ARBA" id="ARBA00023065"/>
    </source>
</evidence>
<dbReference type="GO" id="GO:0005886">
    <property type="term" value="C:plasma membrane"/>
    <property type="evidence" value="ECO:0007669"/>
    <property type="project" value="UniProtKB-SubCell"/>
</dbReference>
<feature type="domain" description="K+ potassium transporter integral membrane" evidence="13">
    <location>
        <begin position="17"/>
        <end position="469"/>
    </location>
</feature>
<feature type="transmembrane region" description="Helical" evidence="12">
    <location>
        <begin position="212"/>
        <end position="239"/>
    </location>
</feature>
<dbReference type="InterPro" id="IPR003855">
    <property type="entry name" value="K+_transporter"/>
</dbReference>
<dbReference type="eggNOG" id="COG3158">
    <property type="taxonomic scope" value="Bacteria"/>
</dbReference>
<feature type="transmembrane region" description="Helical" evidence="12">
    <location>
        <begin position="293"/>
        <end position="322"/>
    </location>
</feature>
<evidence type="ECO:0000256" key="11">
    <source>
        <dbReference type="ARBA" id="ARBA00023136"/>
    </source>
</evidence>
<dbReference type="InterPro" id="IPR023051">
    <property type="entry name" value="Kup"/>
</dbReference>
<dbReference type="GO" id="GO:0015079">
    <property type="term" value="F:potassium ion transmembrane transporter activity"/>
    <property type="evidence" value="ECO:0007669"/>
    <property type="project" value="UniProtKB-UniRule"/>
</dbReference>
<keyword evidence="4 12" id="KW-1003">Cell membrane</keyword>
<dbReference type="Pfam" id="PF02705">
    <property type="entry name" value="K_trans"/>
    <property type="match status" value="1"/>
</dbReference>
<keyword evidence="7 12" id="KW-0769">Symport</keyword>
<comment type="subcellular location">
    <subcellularLocation>
        <location evidence="12">Cell membrane</location>
        <topology evidence="12">Multi-pass membrane protein</topology>
    </subcellularLocation>
    <subcellularLocation>
        <location evidence="1">Membrane</location>
        <topology evidence="1">Multi-pass membrane protein</topology>
    </subcellularLocation>
</comment>
<evidence type="ECO:0000256" key="5">
    <source>
        <dbReference type="ARBA" id="ARBA00022538"/>
    </source>
</evidence>
<feature type="transmembrane region" description="Helical" evidence="12">
    <location>
        <begin position="14"/>
        <end position="34"/>
    </location>
</feature>
<feature type="transmembrane region" description="Helical" evidence="12">
    <location>
        <begin position="251"/>
        <end position="273"/>
    </location>
</feature>